<reference evidence="2 3" key="1">
    <citation type="journal article" date="2014" name="Genome Announc.">
        <title>Draft Genome Sequences of Three Alkaliphilic Bacillus Strains, Bacillus wakoensis JCM 9140T, Bacillus akibai JCM 9157T, and Bacillus hemicellulosilyticus JCM 9152T.</title>
        <authorList>
            <person name="Yuki M."/>
            <person name="Oshima K."/>
            <person name="Suda W."/>
            <person name="Oshida Y."/>
            <person name="Kitamura K."/>
            <person name="Iida T."/>
            <person name="Hattori M."/>
            <person name="Ohkuma M."/>
        </authorList>
    </citation>
    <scope>NUCLEOTIDE SEQUENCE [LARGE SCALE GENOMIC DNA]</scope>
    <source>
        <strain evidence="2 3">JCM 9157</strain>
    </source>
</reference>
<dbReference type="RefSeq" id="WP_035666107.1">
    <property type="nucleotide sequence ID" value="NZ_BAUV01000031.1"/>
</dbReference>
<dbReference type="PANTHER" id="PTHR43265:SF1">
    <property type="entry name" value="ESTERASE ESTD"/>
    <property type="match status" value="1"/>
</dbReference>
<dbReference type="Gene3D" id="3.40.50.1820">
    <property type="entry name" value="alpha/beta hydrolase"/>
    <property type="match status" value="1"/>
</dbReference>
<evidence type="ECO:0000259" key="1">
    <source>
        <dbReference type="Pfam" id="PF12146"/>
    </source>
</evidence>
<comment type="caution">
    <text evidence="2">The sequence shown here is derived from an EMBL/GenBank/DDBJ whole genome shotgun (WGS) entry which is preliminary data.</text>
</comment>
<feature type="domain" description="Serine aminopeptidase S33" evidence="1">
    <location>
        <begin position="52"/>
        <end position="273"/>
    </location>
</feature>
<dbReference type="Pfam" id="PF12146">
    <property type="entry name" value="Hydrolase_4"/>
    <property type="match status" value="1"/>
</dbReference>
<dbReference type="STRING" id="1236973.JCM9157_3422"/>
<dbReference type="eggNOG" id="COG1073">
    <property type="taxonomic scope" value="Bacteria"/>
</dbReference>
<dbReference type="SUPFAM" id="SSF53474">
    <property type="entry name" value="alpha/beta-Hydrolases"/>
    <property type="match status" value="1"/>
</dbReference>
<dbReference type="InterPro" id="IPR029058">
    <property type="entry name" value="AB_hydrolase_fold"/>
</dbReference>
<dbReference type="InterPro" id="IPR022742">
    <property type="entry name" value="Hydrolase_4"/>
</dbReference>
<dbReference type="Proteomes" id="UP000018896">
    <property type="component" value="Unassembled WGS sequence"/>
</dbReference>
<dbReference type="PANTHER" id="PTHR43265">
    <property type="entry name" value="ESTERASE ESTD"/>
    <property type="match status" value="1"/>
</dbReference>
<sequence length="313" mass="35109">MREKEIQFGTAPKIFGTIMYPSLADEKKPAILLIPGSGPIDRNGNGKKKNQKLNVYNQLAHFLTENGFITLRFDKRGTGKSNASFIEAGFWDLVADGRAAVDVLKQQQEVDSNKIFILGHSEGCMLAPEIAKGNDIAGLILVAGAAQSMHEAMIFQREQSVKELQNIKGFKGKLISLLKVPQKAAKQGQKFDEKVLKSEKDVIRYQGIKINAKWFREHFQYNVKSGLEDVECPILAITGSRDVQAQPEKVFEIAQYTNVETDAVIVEGMNHMLRDQEEDLGILQIKRVYKDVGNQPLSKELLDSLKKWLTQHV</sequence>
<proteinExistence type="predicted"/>
<name>W4QX86_HALA3</name>
<protein>
    <recommendedName>
        <fullName evidence="1">Serine aminopeptidase S33 domain-containing protein</fullName>
    </recommendedName>
</protein>
<keyword evidence="3" id="KW-1185">Reference proteome</keyword>
<organism evidence="2 3">
    <name type="scientific">Halalkalibacter akibai (strain ATCC 43226 / DSM 21942 / CIP 109018 / JCM 9157 / 1139)</name>
    <name type="common">Bacillus akibai</name>
    <dbReference type="NCBI Taxonomy" id="1236973"/>
    <lineage>
        <taxon>Bacteria</taxon>
        <taxon>Bacillati</taxon>
        <taxon>Bacillota</taxon>
        <taxon>Bacilli</taxon>
        <taxon>Bacillales</taxon>
        <taxon>Bacillaceae</taxon>
        <taxon>Halalkalibacter</taxon>
    </lineage>
</organism>
<dbReference type="EMBL" id="BAUV01000031">
    <property type="protein sequence ID" value="GAE36263.1"/>
    <property type="molecule type" value="Genomic_DNA"/>
</dbReference>
<evidence type="ECO:0000313" key="3">
    <source>
        <dbReference type="Proteomes" id="UP000018896"/>
    </source>
</evidence>
<accession>W4QX86</accession>
<gene>
    <name evidence="2" type="ORF">JCM9157_3422</name>
</gene>
<dbReference type="GO" id="GO:0052689">
    <property type="term" value="F:carboxylic ester hydrolase activity"/>
    <property type="evidence" value="ECO:0007669"/>
    <property type="project" value="TreeGrafter"/>
</dbReference>
<dbReference type="InterPro" id="IPR053145">
    <property type="entry name" value="AB_hydrolase_Est10"/>
</dbReference>
<dbReference type="AlphaFoldDB" id="W4QX86"/>
<evidence type="ECO:0000313" key="2">
    <source>
        <dbReference type="EMBL" id="GAE36263.1"/>
    </source>
</evidence>
<dbReference type="OrthoDB" id="9809549at2"/>